<dbReference type="Gene3D" id="3.30.450.20">
    <property type="entry name" value="PAS domain"/>
    <property type="match status" value="1"/>
</dbReference>
<evidence type="ECO:0000256" key="14">
    <source>
        <dbReference type="ARBA" id="ARBA00023014"/>
    </source>
</evidence>
<evidence type="ECO:0000256" key="3">
    <source>
        <dbReference type="ARBA" id="ARBA00004496"/>
    </source>
</evidence>
<keyword evidence="17" id="KW-0175">Coiled coil</keyword>
<evidence type="ECO:0000313" key="19">
    <source>
        <dbReference type="EMBL" id="MBP1905802.1"/>
    </source>
</evidence>
<keyword evidence="6" id="KW-0597">Phosphoprotein</keyword>
<dbReference type="CDD" id="cd16917">
    <property type="entry name" value="HATPase_UhpB-NarQ-NarX-like"/>
    <property type="match status" value="1"/>
</dbReference>
<comment type="function">
    <text evidence="15">Member of the two-component regulatory system NreB/NreC involved in the control of dissimilatory nitrate/nitrite reduction in response to oxygen. NreB functions as a direct oxygen sensor histidine kinase which is autophosphorylated, in the absence of oxygen, probably at the conserved histidine residue, and transfers its phosphate group probably to a conserved aspartate residue of NreC. NreB/NreC activates the expression of the nitrate (narGHJI) and nitrite (nir) reductase operons, as well as the putative nitrate transporter gene narT.</text>
</comment>
<evidence type="ECO:0000256" key="9">
    <source>
        <dbReference type="ARBA" id="ARBA00022741"/>
    </source>
</evidence>
<dbReference type="EMBL" id="JAGGKG010000010">
    <property type="protein sequence ID" value="MBP1905802.1"/>
    <property type="molecule type" value="Genomic_DNA"/>
</dbReference>
<evidence type="ECO:0000313" key="20">
    <source>
        <dbReference type="Proteomes" id="UP001519272"/>
    </source>
</evidence>
<keyword evidence="7 16" id="KW-0808">Transferase</keyword>
<proteinExistence type="predicted"/>
<dbReference type="SMART" id="SM00387">
    <property type="entry name" value="HATPase_c"/>
    <property type="match status" value="1"/>
</dbReference>
<dbReference type="Proteomes" id="UP001519272">
    <property type="component" value="Unassembled WGS sequence"/>
</dbReference>
<comment type="cofactor">
    <cofactor evidence="2">
        <name>[4Fe-4S] cluster</name>
        <dbReference type="ChEBI" id="CHEBI:49883"/>
    </cofactor>
</comment>
<sequence>MISHIGKDQFNVMMSKLYENTMEAIFFFDREGKVIAMNPAAEQIVDEDVLERVSMGEEQAICGTCRGYTSEQEIRTCTDCYMSRPDTADMSSFQVFLQTQNGRIEPFTASFHKLDDESGIRVLMLKNLTAQYQTQEKLFQNKMMKHVIEAQENERKRISRELHDSIAQELMSAVVDLRVLKYMTQDESLLTKMLHTEAAMTRLLDDIRRLAVELRPATLDDFGLVAAFRSQFKRIEQSYGLTIHFNSDLLHRRYESEIETVIYRVCQEAVFNAIKYAQVDTVQVTLFERDHKLQLIVKDEGIGFELGDTPRGTGLGLYGMQERTELVGGVFKVIPILGKGTTVHLQVPIGDGKGRNDLLYENSHRG</sequence>
<name>A0ABS4FTA9_9BACL</name>
<evidence type="ECO:0000256" key="15">
    <source>
        <dbReference type="ARBA" id="ARBA00024827"/>
    </source>
</evidence>
<comment type="subcellular location">
    <subcellularLocation>
        <location evidence="3">Cytoplasm</location>
    </subcellularLocation>
</comment>
<dbReference type="EC" id="2.7.13.3" evidence="16"/>
<keyword evidence="9 16" id="KW-0547">Nucleotide-binding</keyword>
<dbReference type="InterPro" id="IPR035965">
    <property type="entry name" value="PAS-like_dom_sf"/>
</dbReference>
<organism evidence="19 20">
    <name type="scientific">Paenibacillus turicensis</name>
    <dbReference type="NCBI Taxonomy" id="160487"/>
    <lineage>
        <taxon>Bacteria</taxon>
        <taxon>Bacillati</taxon>
        <taxon>Bacillota</taxon>
        <taxon>Bacilli</taxon>
        <taxon>Bacillales</taxon>
        <taxon>Paenibacillaceae</taxon>
        <taxon>Paenibacillus</taxon>
    </lineage>
</organism>
<dbReference type="InterPro" id="IPR017203">
    <property type="entry name" value="Sig_transdc_His_kinase_NreB"/>
</dbReference>
<keyword evidence="10 16" id="KW-0418">Kinase</keyword>
<dbReference type="Gene3D" id="3.30.565.10">
    <property type="entry name" value="Histidine kinase-like ATPase, C-terminal domain"/>
    <property type="match status" value="1"/>
</dbReference>
<keyword evidence="14" id="KW-0411">Iron-sulfur</keyword>
<dbReference type="PANTHER" id="PTHR24421">
    <property type="entry name" value="NITRATE/NITRITE SENSOR PROTEIN NARX-RELATED"/>
    <property type="match status" value="1"/>
</dbReference>
<evidence type="ECO:0000256" key="7">
    <source>
        <dbReference type="ARBA" id="ARBA00022679"/>
    </source>
</evidence>
<dbReference type="SUPFAM" id="SSF55874">
    <property type="entry name" value="ATPase domain of HSP90 chaperone/DNA topoisomerase II/histidine kinase"/>
    <property type="match status" value="1"/>
</dbReference>
<comment type="caution">
    <text evidence="19">The sequence shown here is derived from an EMBL/GenBank/DDBJ whole genome shotgun (WGS) entry which is preliminary data.</text>
</comment>
<accession>A0ABS4FTA9</accession>
<keyword evidence="20" id="KW-1185">Reference proteome</keyword>
<dbReference type="PROSITE" id="PS50109">
    <property type="entry name" value="HIS_KIN"/>
    <property type="match status" value="1"/>
</dbReference>
<evidence type="ECO:0000256" key="11">
    <source>
        <dbReference type="ARBA" id="ARBA00022840"/>
    </source>
</evidence>
<keyword evidence="13 16" id="KW-0902">Two-component regulatory system</keyword>
<evidence type="ECO:0000256" key="12">
    <source>
        <dbReference type="ARBA" id="ARBA00023004"/>
    </source>
</evidence>
<gene>
    <name evidence="19" type="ORF">J2Z32_002450</name>
</gene>
<keyword evidence="11 16" id="KW-0067">ATP-binding</keyword>
<evidence type="ECO:0000256" key="5">
    <source>
        <dbReference type="ARBA" id="ARBA00022490"/>
    </source>
</evidence>
<reference evidence="19 20" key="1">
    <citation type="submission" date="2021-03" db="EMBL/GenBank/DDBJ databases">
        <title>Genomic Encyclopedia of Type Strains, Phase IV (KMG-IV): sequencing the most valuable type-strain genomes for metagenomic binning, comparative biology and taxonomic classification.</title>
        <authorList>
            <person name="Goeker M."/>
        </authorList>
    </citation>
    <scope>NUCLEOTIDE SEQUENCE [LARGE SCALE GENOMIC DNA]</scope>
    <source>
        <strain evidence="19 20">DSM 14349</strain>
    </source>
</reference>
<dbReference type="PIRSF" id="PIRSF037432">
    <property type="entry name" value="STHK_NreB"/>
    <property type="match status" value="1"/>
</dbReference>
<dbReference type="PRINTS" id="PR00344">
    <property type="entry name" value="BCTRLSENSOR"/>
</dbReference>
<feature type="domain" description="Histidine kinase" evidence="18">
    <location>
        <begin position="165"/>
        <end position="351"/>
    </location>
</feature>
<evidence type="ECO:0000256" key="16">
    <source>
        <dbReference type="PIRNR" id="PIRNR037432"/>
    </source>
</evidence>
<keyword evidence="5" id="KW-0963">Cytoplasm</keyword>
<dbReference type="InterPro" id="IPR003594">
    <property type="entry name" value="HATPase_dom"/>
</dbReference>
<evidence type="ECO:0000256" key="6">
    <source>
        <dbReference type="ARBA" id="ARBA00022553"/>
    </source>
</evidence>
<evidence type="ECO:0000256" key="2">
    <source>
        <dbReference type="ARBA" id="ARBA00001966"/>
    </source>
</evidence>
<feature type="coiled-coil region" evidence="17">
    <location>
        <begin position="141"/>
        <end position="168"/>
    </location>
</feature>
<keyword evidence="12" id="KW-0408">Iron</keyword>
<evidence type="ECO:0000256" key="13">
    <source>
        <dbReference type="ARBA" id="ARBA00023012"/>
    </source>
</evidence>
<dbReference type="Pfam" id="PF02518">
    <property type="entry name" value="HATPase_c"/>
    <property type="match status" value="1"/>
</dbReference>
<dbReference type="Gene3D" id="1.20.5.1930">
    <property type="match status" value="1"/>
</dbReference>
<dbReference type="InterPro" id="IPR004358">
    <property type="entry name" value="Sig_transdc_His_kin-like_C"/>
</dbReference>
<keyword evidence="4" id="KW-0004">4Fe-4S</keyword>
<dbReference type="PANTHER" id="PTHR24421:SF10">
    <property type="entry name" value="NITRATE_NITRITE SENSOR PROTEIN NARQ"/>
    <property type="match status" value="1"/>
</dbReference>
<dbReference type="GO" id="GO:0004673">
    <property type="term" value="F:protein histidine kinase activity"/>
    <property type="evidence" value="ECO:0007669"/>
    <property type="project" value="UniProtKB-EC"/>
</dbReference>
<evidence type="ECO:0000256" key="4">
    <source>
        <dbReference type="ARBA" id="ARBA00022485"/>
    </source>
</evidence>
<dbReference type="InterPro" id="IPR005467">
    <property type="entry name" value="His_kinase_dom"/>
</dbReference>
<evidence type="ECO:0000256" key="10">
    <source>
        <dbReference type="ARBA" id="ARBA00022777"/>
    </source>
</evidence>
<protein>
    <recommendedName>
        <fullName evidence="16">Sensor histidine kinase</fullName>
        <ecNumber evidence="16">2.7.13.3</ecNumber>
    </recommendedName>
</protein>
<evidence type="ECO:0000256" key="17">
    <source>
        <dbReference type="SAM" id="Coils"/>
    </source>
</evidence>
<keyword evidence="8" id="KW-0479">Metal-binding</keyword>
<dbReference type="SUPFAM" id="SSF55785">
    <property type="entry name" value="PYP-like sensor domain (PAS domain)"/>
    <property type="match status" value="1"/>
</dbReference>
<dbReference type="InterPro" id="IPR036890">
    <property type="entry name" value="HATPase_C_sf"/>
</dbReference>
<dbReference type="InterPro" id="IPR050482">
    <property type="entry name" value="Sensor_HK_TwoCompSys"/>
</dbReference>
<dbReference type="Pfam" id="PF07730">
    <property type="entry name" value="HisKA_3"/>
    <property type="match status" value="1"/>
</dbReference>
<evidence type="ECO:0000256" key="1">
    <source>
        <dbReference type="ARBA" id="ARBA00000085"/>
    </source>
</evidence>
<evidence type="ECO:0000259" key="18">
    <source>
        <dbReference type="PROSITE" id="PS50109"/>
    </source>
</evidence>
<evidence type="ECO:0000256" key="8">
    <source>
        <dbReference type="ARBA" id="ARBA00022723"/>
    </source>
</evidence>
<dbReference type="InterPro" id="IPR011712">
    <property type="entry name" value="Sig_transdc_His_kin_sub3_dim/P"/>
</dbReference>
<comment type="catalytic activity">
    <reaction evidence="1 16">
        <text>ATP + protein L-histidine = ADP + protein N-phospho-L-histidine.</text>
        <dbReference type="EC" id="2.7.13.3"/>
    </reaction>
</comment>